<dbReference type="Proteomes" id="UP001501536">
    <property type="component" value="Unassembled WGS sequence"/>
</dbReference>
<keyword evidence="3" id="KW-1185">Reference proteome</keyword>
<evidence type="ECO:0000313" key="2">
    <source>
        <dbReference type="EMBL" id="GAA3694880.1"/>
    </source>
</evidence>
<organism evidence="2 3">
    <name type="scientific">Zhihengliuella alba</name>
    <dbReference type="NCBI Taxonomy" id="547018"/>
    <lineage>
        <taxon>Bacteria</taxon>
        <taxon>Bacillati</taxon>
        <taxon>Actinomycetota</taxon>
        <taxon>Actinomycetes</taxon>
        <taxon>Micrococcales</taxon>
        <taxon>Micrococcaceae</taxon>
        <taxon>Zhihengliuella</taxon>
    </lineage>
</organism>
<accession>A0ABP7CUS5</accession>
<evidence type="ECO:0000313" key="3">
    <source>
        <dbReference type="Proteomes" id="UP001501536"/>
    </source>
</evidence>
<gene>
    <name evidence="2" type="ORF">GCM10022377_04590</name>
</gene>
<dbReference type="InterPro" id="IPR019734">
    <property type="entry name" value="TPR_rpt"/>
</dbReference>
<keyword evidence="1" id="KW-0802">TPR repeat</keyword>
<dbReference type="Gene3D" id="1.25.40.10">
    <property type="entry name" value="Tetratricopeptide repeat domain"/>
    <property type="match status" value="1"/>
</dbReference>
<proteinExistence type="predicted"/>
<sequence>MQETHWIETGMPGIKRDPETLLPVIVDEEEAEGLLQGDDPCDAVVVLIARGQLRQAAELVADVRLNEPQNIRMRLLDTDLQRAMGNTEAAIKRLRALLEEFSGTSHEATMHQYLGILYYNAGDLTAARHRFEKALELHTRANALERRTELARRSLQAVERHEHLVR</sequence>
<feature type="repeat" description="TPR" evidence="1">
    <location>
        <begin position="108"/>
        <end position="141"/>
    </location>
</feature>
<dbReference type="EMBL" id="BAABCJ010000001">
    <property type="protein sequence ID" value="GAA3694880.1"/>
    <property type="molecule type" value="Genomic_DNA"/>
</dbReference>
<protein>
    <recommendedName>
        <fullName evidence="4">Tetratricopeptide repeat protein</fullName>
    </recommendedName>
</protein>
<evidence type="ECO:0008006" key="4">
    <source>
        <dbReference type="Google" id="ProtNLM"/>
    </source>
</evidence>
<comment type="caution">
    <text evidence="2">The sequence shown here is derived from an EMBL/GenBank/DDBJ whole genome shotgun (WGS) entry which is preliminary data.</text>
</comment>
<dbReference type="RefSeq" id="WP_344879359.1">
    <property type="nucleotide sequence ID" value="NZ_BAABCJ010000001.1"/>
</dbReference>
<dbReference type="SUPFAM" id="SSF48452">
    <property type="entry name" value="TPR-like"/>
    <property type="match status" value="1"/>
</dbReference>
<evidence type="ECO:0000256" key="1">
    <source>
        <dbReference type="PROSITE-ProRule" id="PRU00339"/>
    </source>
</evidence>
<name>A0ABP7CUS5_9MICC</name>
<dbReference type="InterPro" id="IPR011990">
    <property type="entry name" value="TPR-like_helical_dom_sf"/>
</dbReference>
<dbReference type="PROSITE" id="PS50005">
    <property type="entry name" value="TPR"/>
    <property type="match status" value="1"/>
</dbReference>
<reference evidence="3" key="1">
    <citation type="journal article" date="2019" name="Int. J. Syst. Evol. Microbiol.">
        <title>The Global Catalogue of Microorganisms (GCM) 10K type strain sequencing project: providing services to taxonomists for standard genome sequencing and annotation.</title>
        <authorList>
            <consortium name="The Broad Institute Genomics Platform"/>
            <consortium name="The Broad Institute Genome Sequencing Center for Infectious Disease"/>
            <person name="Wu L."/>
            <person name="Ma J."/>
        </authorList>
    </citation>
    <scope>NUCLEOTIDE SEQUENCE [LARGE SCALE GENOMIC DNA]</scope>
    <source>
        <strain evidence="3">JCM 16961</strain>
    </source>
</reference>